<dbReference type="Proteomes" id="UP001596220">
    <property type="component" value="Unassembled WGS sequence"/>
</dbReference>
<dbReference type="EMBL" id="JBHSQO010000001">
    <property type="protein sequence ID" value="MFC6087773.1"/>
    <property type="molecule type" value="Genomic_DNA"/>
</dbReference>
<dbReference type="CDD" id="cd07043">
    <property type="entry name" value="STAS_anti-anti-sigma_factors"/>
    <property type="match status" value="1"/>
</dbReference>
<name>A0ABW1NX64_9PSEU</name>
<sequence length="111" mass="11298">MTPTPLTLTPGRDPDGTAVLKAVGEIDMSNTDAFSAALSAALDDVPGRLVVDLTGCEYLDSAGINVLFAHAGRIELVASPLLAPVMTFSGLTAVITVRGLEGDAVGRGPHP</sequence>
<dbReference type="InterPro" id="IPR002645">
    <property type="entry name" value="STAS_dom"/>
</dbReference>
<gene>
    <name evidence="2" type="ORF">ACFP3R_00640</name>
</gene>
<evidence type="ECO:0000313" key="3">
    <source>
        <dbReference type="Proteomes" id="UP001596220"/>
    </source>
</evidence>
<keyword evidence="3" id="KW-1185">Reference proteome</keyword>
<dbReference type="Gene3D" id="3.30.750.24">
    <property type="entry name" value="STAS domain"/>
    <property type="match status" value="1"/>
</dbReference>
<dbReference type="RefSeq" id="WP_380631686.1">
    <property type="nucleotide sequence ID" value="NZ_JBHSQO010000001.1"/>
</dbReference>
<comment type="caution">
    <text evidence="2">The sequence shown here is derived from an EMBL/GenBank/DDBJ whole genome shotgun (WGS) entry which is preliminary data.</text>
</comment>
<accession>A0ABW1NX64</accession>
<feature type="domain" description="STAS" evidence="1">
    <location>
        <begin position="15"/>
        <end position="67"/>
    </location>
</feature>
<proteinExistence type="predicted"/>
<dbReference type="InterPro" id="IPR036513">
    <property type="entry name" value="STAS_dom_sf"/>
</dbReference>
<protein>
    <submittedName>
        <fullName evidence="2">STAS domain-containing protein</fullName>
    </submittedName>
</protein>
<dbReference type="SUPFAM" id="SSF52091">
    <property type="entry name" value="SpoIIaa-like"/>
    <property type="match status" value="1"/>
</dbReference>
<evidence type="ECO:0000313" key="2">
    <source>
        <dbReference type="EMBL" id="MFC6087773.1"/>
    </source>
</evidence>
<dbReference type="InterPro" id="IPR058548">
    <property type="entry name" value="MlaB-like_STAS"/>
</dbReference>
<dbReference type="PROSITE" id="PS50801">
    <property type="entry name" value="STAS"/>
    <property type="match status" value="1"/>
</dbReference>
<dbReference type="Pfam" id="PF13466">
    <property type="entry name" value="STAS_2"/>
    <property type="match status" value="1"/>
</dbReference>
<evidence type="ECO:0000259" key="1">
    <source>
        <dbReference type="PROSITE" id="PS50801"/>
    </source>
</evidence>
<organism evidence="2 3">
    <name type="scientific">Saccharothrix lopnurensis</name>
    <dbReference type="NCBI Taxonomy" id="1670621"/>
    <lineage>
        <taxon>Bacteria</taxon>
        <taxon>Bacillati</taxon>
        <taxon>Actinomycetota</taxon>
        <taxon>Actinomycetes</taxon>
        <taxon>Pseudonocardiales</taxon>
        <taxon>Pseudonocardiaceae</taxon>
        <taxon>Saccharothrix</taxon>
    </lineage>
</organism>
<reference evidence="3" key="1">
    <citation type="journal article" date="2019" name="Int. J. Syst. Evol. Microbiol.">
        <title>The Global Catalogue of Microorganisms (GCM) 10K type strain sequencing project: providing services to taxonomists for standard genome sequencing and annotation.</title>
        <authorList>
            <consortium name="The Broad Institute Genomics Platform"/>
            <consortium name="The Broad Institute Genome Sequencing Center for Infectious Disease"/>
            <person name="Wu L."/>
            <person name="Ma J."/>
        </authorList>
    </citation>
    <scope>NUCLEOTIDE SEQUENCE [LARGE SCALE GENOMIC DNA]</scope>
    <source>
        <strain evidence="3">CGMCC 4.7246</strain>
    </source>
</reference>